<dbReference type="OrthoDB" id="9803598at2"/>
<sequence>MSLKQAKEINKTILFSYTEKVALPHPLPTYSSVIRNSEDYFYWKDPQNETIIIGIGNVLQIVSEQIDERFHLVEEKWDNILENAFIYDSANQSGTGPLLFGGFTFDPNNRKKPEWETFSHATFFVPEIMITLKEKESFLTLNVMVNPENDTTILEHLKKQMMNILNRKEQTSDLLPAIIEQEEMNPKGWKESVSKVVSLLKDGYLDKVVLARKMRIKFQQKVVPEVLLNHLLEQQKGSYVFSFGLDNDSFAGASPERLVKKIGENVLSTCLAGSIKRSGDANQDQALGKILLEDKKNRHEHQLVVSMIADVFREHCREVDIPDEPTLMKTPDIQHLYTPVKGKVKENTSILHLVESLHPTPALGGTPRQDAMKVIRDVENMDRGLYAGPIGWMDYRGNGEFIVAIRSGLIKGNEAFIYAGCGIVADSNPEDEYLETKIKFRPMLRALGGKEDE</sequence>
<evidence type="ECO:0000256" key="3">
    <source>
        <dbReference type="ARBA" id="ARBA00012824"/>
    </source>
</evidence>
<dbReference type="EC" id="5.4.4.2" evidence="3"/>
<comment type="similarity">
    <text evidence="2">Belongs to the isochorismate synthase family.</text>
</comment>
<protein>
    <recommendedName>
        <fullName evidence="3">isochorismate synthase</fullName>
        <ecNumber evidence="3">5.4.4.2</ecNumber>
    </recommendedName>
    <alternativeName>
        <fullName evidence="5">Isochorismate mutase</fullName>
    </alternativeName>
</protein>
<dbReference type="SUPFAM" id="SSF56322">
    <property type="entry name" value="ADC synthase"/>
    <property type="match status" value="1"/>
</dbReference>
<evidence type="ECO:0000259" key="6">
    <source>
        <dbReference type="Pfam" id="PF00425"/>
    </source>
</evidence>
<dbReference type="PANTHER" id="PTHR42839:SF1">
    <property type="entry name" value="ISOCHORISMATE SYNTHASE MENF"/>
    <property type="match status" value="1"/>
</dbReference>
<comment type="caution">
    <text evidence="7">The sequence shown here is derived from an EMBL/GenBank/DDBJ whole genome shotgun (WGS) entry which is preliminary data.</text>
</comment>
<dbReference type="EMBL" id="PIQO01000011">
    <property type="protein sequence ID" value="PKR84392.1"/>
    <property type="molecule type" value="Genomic_DNA"/>
</dbReference>
<dbReference type="InterPro" id="IPR015890">
    <property type="entry name" value="Chorismate_C"/>
</dbReference>
<organism evidence="7 8">
    <name type="scientific">Heyndrickxia camelliae</name>
    <dbReference type="NCBI Taxonomy" id="1707093"/>
    <lineage>
        <taxon>Bacteria</taxon>
        <taxon>Bacillati</taxon>
        <taxon>Bacillota</taxon>
        <taxon>Bacilli</taxon>
        <taxon>Bacillales</taxon>
        <taxon>Bacillaceae</taxon>
        <taxon>Heyndrickxia</taxon>
    </lineage>
</organism>
<evidence type="ECO:0000256" key="1">
    <source>
        <dbReference type="ARBA" id="ARBA00000799"/>
    </source>
</evidence>
<comment type="catalytic activity">
    <reaction evidence="1">
        <text>chorismate = isochorismate</text>
        <dbReference type="Rhea" id="RHEA:18985"/>
        <dbReference type="ChEBI" id="CHEBI:29748"/>
        <dbReference type="ChEBI" id="CHEBI:29780"/>
        <dbReference type="EC" id="5.4.4.2"/>
    </reaction>
</comment>
<dbReference type="NCBIfam" id="TIGR00543">
    <property type="entry name" value="isochor_syn"/>
    <property type="match status" value="1"/>
</dbReference>
<evidence type="ECO:0000313" key="8">
    <source>
        <dbReference type="Proteomes" id="UP000233440"/>
    </source>
</evidence>
<dbReference type="GO" id="GO:0008909">
    <property type="term" value="F:isochorismate synthase activity"/>
    <property type="evidence" value="ECO:0007669"/>
    <property type="project" value="UniProtKB-EC"/>
</dbReference>
<dbReference type="Pfam" id="PF00425">
    <property type="entry name" value="Chorismate_bind"/>
    <property type="match status" value="1"/>
</dbReference>
<evidence type="ECO:0000256" key="4">
    <source>
        <dbReference type="ARBA" id="ARBA00023235"/>
    </source>
</evidence>
<dbReference type="InterPro" id="IPR004561">
    <property type="entry name" value="IsoChor_synthase"/>
</dbReference>
<name>A0A2N3LID9_9BACI</name>
<accession>A0A2N3LID9</accession>
<evidence type="ECO:0000256" key="2">
    <source>
        <dbReference type="ARBA" id="ARBA00005297"/>
    </source>
</evidence>
<keyword evidence="8" id="KW-1185">Reference proteome</keyword>
<dbReference type="AlphaFoldDB" id="A0A2N3LID9"/>
<dbReference type="PANTHER" id="PTHR42839">
    <property type="entry name" value="ISOCHORISMATE SYNTHASE ENTC"/>
    <property type="match status" value="1"/>
</dbReference>
<dbReference type="Proteomes" id="UP000233440">
    <property type="component" value="Unassembled WGS sequence"/>
</dbReference>
<proteinExistence type="inferred from homology"/>
<evidence type="ECO:0000313" key="7">
    <source>
        <dbReference type="EMBL" id="PKR84392.1"/>
    </source>
</evidence>
<dbReference type="InterPro" id="IPR005801">
    <property type="entry name" value="ADC_synthase"/>
</dbReference>
<keyword evidence="4" id="KW-0413">Isomerase</keyword>
<dbReference type="Gene3D" id="3.60.120.10">
    <property type="entry name" value="Anthranilate synthase"/>
    <property type="match status" value="1"/>
</dbReference>
<evidence type="ECO:0000256" key="5">
    <source>
        <dbReference type="ARBA" id="ARBA00041564"/>
    </source>
</evidence>
<reference evidence="7 8" key="1">
    <citation type="submission" date="2017-11" db="EMBL/GenBank/DDBJ databases">
        <title>Bacillus camelliae sp. nov., isolated from pu'er tea.</title>
        <authorList>
            <person name="Niu L."/>
        </authorList>
    </citation>
    <scope>NUCLEOTIDE SEQUENCE [LARGE SCALE GENOMIC DNA]</scope>
    <source>
        <strain evidence="7 8">7578-1</strain>
    </source>
</reference>
<dbReference type="GO" id="GO:0009697">
    <property type="term" value="P:salicylic acid biosynthetic process"/>
    <property type="evidence" value="ECO:0007669"/>
    <property type="project" value="TreeGrafter"/>
</dbReference>
<feature type="domain" description="Chorismate-utilising enzyme C-terminal" evidence="6">
    <location>
        <begin position="187"/>
        <end position="439"/>
    </location>
</feature>
<gene>
    <name evidence="7" type="ORF">CWO92_14915</name>
</gene>